<dbReference type="Proteomes" id="UP000304914">
    <property type="component" value="Chromosome"/>
</dbReference>
<evidence type="ECO:0000256" key="1">
    <source>
        <dbReference type="ARBA" id="ARBA00093462"/>
    </source>
</evidence>
<feature type="domain" description="DnaB/C C-terminal" evidence="2">
    <location>
        <begin position="138"/>
        <end position="208"/>
    </location>
</feature>
<dbReference type="NCBIfam" id="TIGR01446">
    <property type="entry name" value="DnaD_dom"/>
    <property type="match status" value="1"/>
</dbReference>
<dbReference type="InterPro" id="IPR053162">
    <property type="entry name" value="DnaD"/>
</dbReference>
<dbReference type="PANTHER" id="PTHR37293">
    <property type="entry name" value="PHAGE REPLICATION PROTEIN-RELATED"/>
    <property type="match status" value="1"/>
</dbReference>
<dbReference type="AlphaFoldDB" id="A0A4U9Y0D9"/>
<protein>
    <submittedName>
        <fullName evidence="3">Putative DNA replication protein</fullName>
    </submittedName>
</protein>
<sequence>MGNRRMISKTVTQTQKFLRLPLETQALYFHLIQNADDDGVVEAFPVVRMIGSSEDSLGLLVIKQFIKPLNDEMVYFLTDFREQNTIRRDRYTPSVYKDLLVGLPIGNQSATSGKPNISKDNTSKYNTSKDKTTTNSIFDFIQNEFGRLLSPMEIETIRMMIKENNHDLIKEAIKRTKLQGKTNLNYVRGILRNWRDDNITTIEQIEAKEKSRKSKQEEVSEYDTW</sequence>
<comment type="similarity">
    <text evidence="1">Belongs to the DnaB/DnaD family.</text>
</comment>
<evidence type="ECO:0000313" key="4">
    <source>
        <dbReference type="Proteomes" id="UP000304914"/>
    </source>
</evidence>
<dbReference type="SUPFAM" id="SSF158499">
    <property type="entry name" value="DnaD domain-like"/>
    <property type="match status" value="1"/>
</dbReference>
<evidence type="ECO:0000313" key="3">
    <source>
        <dbReference type="EMBL" id="VTS19494.1"/>
    </source>
</evidence>
<dbReference type="EMBL" id="LR594035">
    <property type="protein sequence ID" value="VTS19494.1"/>
    <property type="molecule type" value="Genomic_DNA"/>
</dbReference>
<dbReference type="Pfam" id="PF07261">
    <property type="entry name" value="DnaB_2"/>
    <property type="match status" value="1"/>
</dbReference>
<name>A0A4U9Y0D9_9STRE</name>
<dbReference type="RefSeq" id="WP_171011235.1">
    <property type="nucleotide sequence ID" value="NZ_CABFNW010000003.1"/>
</dbReference>
<dbReference type="PANTHER" id="PTHR37293:SF6">
    <property type="entry name" value="DNA REPLICATION PROTEIN DNAD"/>
    <property type="match status" value="1"/>
</dbReference>
<dbReference type="InterPro" id="IPR034829">
    <property type="entry name" value="DnaD-like_sf"/>
</dbReference>
<dbReference type="Gene3D" id="1.10.10.630">
    <property type="entry name" value="DnaD domain-like"/>
    <property type="match status" value="1"/>
</dbReference>
<dbReference type="InterPro" id="IPR006343">
    <property type="entry name" value="DnaB/C_C"/>
</dbReference>
<proteinExistence type="inferred from homology"/>
<evidence type="ECO:0000259" key="2">
    <source>
        <dbReference type="Pfam" id="PF07261"/>
    </source>
</evidence>
<accession>A0A4U9Y0D9</accession>
<gene>
    <name evidence="3" type="primary">dnaD_2</name>
    <name evidence="3" type="ORF">NCTC5385_00856</name>
</gene>
<reference evidence="3 4" key="1">
    <citation type="submission" date="2019-05" db="EMBL/GenBank/DDBJ databases">
        <authorList>
            <consortium name="Pathogen Informatics"/>
        </authorList>
    </citation>
    <scope>NUCLEOTIDE SEQUENCE [LARGE SCALE GENOMIC DNA]</scope>
    <source>
        <strain evidence="3 4">NCTC5385</strain>
    </source>
</reference>
<organism evidence="3 4">
    <name type="scientific">Streptococcus pseudoporcinus</name>
    <dbReference type="NCBI Taxonomy" id="361101"/>
    <lineage>
        <taxon>Bacteria</taxon>
        <taxon>Bacillati</taxon>
        <taxon>Bacillota</taxon>
        <taxon>Bacilli</taxon>
        <taxon>Lactobacillales</taxon>
        <taxon>Streptococcaceae</taxon>
        <taxon>Streptococcus</taxon>
    </lineage>
</organism>